<dbReference type="Proteomes" id="UP001203852">
    <property type="component" value="Unassembled WGS sequence"/>
</dbReference>
<protein>
    <recommendedName>
        <fullName evidence="4">Transcription factor domain-containing protein</fullName>
    </recommendedName>
</protein>
<proteinExistence type="predicted"/>
<dbReference type="AlphaFoldDB" id="A0AAN6DS37"/>
<gene>
    <name evidence="2" type="ORF">EDD36DRAFT_296296</name>
</gene>
<feature type="region of interest" description="Disordered" evidence="1">
    <location>
        <begin position="1"/>
        <end position="36"/>
    </location>
</feature>
<evidence type="ECO:0000256" key="1">
    <source>
        <dbReference type="SAM" id="MobiDB-lite"/>
    </source>
</evidence>
<evidence type="ECO:0000313" key="3">
    <source>
        <dbReference type="Proteomes" id="UP001203852"/>
    </source>
</evidence>
<comment type="caution">
    <text evidence="2">The sequence shown here is derived from an EMBL/GenBank/DDBJ whole genome shotgun (WGS) entry which is preliminary data.</text>
</comment>
<dbReference type="EMBL" id="MU404356">
    <property type="protein sequence ID" value="KAI1611684.1"/>
    <property type="molecule type" value="Genomic_DNA"/>
</dbReference>
<reference evidence="2" key="1">
    <citation type="journal article" date="2022" name="bioRxiv">
        <title>Deciphering the potential niche of two novel black yeast fungi from a biological soil crust based on their genomes, phenotypes, and melanin regulation.</title>
        <authorList>
            <consortium name="DOE Joint Genome Institute"/>
            <person name="Carr E.C."/>
            <person name="Barton Q."/>
            <person name="Grambo S."/>
            <person name="Sullivan M."/>
            <person name="Renfro C.M."/>
            <person name="Kuo A."/>
            <person name="Pangilinan J."/>
            <person name="Lipzen A."/>
            <person name="Keymanesh K."/>
            <person name="Savage E."/>
            <person name="Barry K."/>
            <person name="Grigoriev I.V."/>
            <person name="Riekhof W.R."/>
            <person name="Harris S.S."/>
        </authorList>
    </citation>
    <scope>NUCLEOTIDE SEQUENCE</scope>
    <source>
        <strain evidence="2">JF 03-4F</strain>
    </source>
</reference>
<feature type="compositionally biased region" description="Polar residues" evidence="1">
    <location>
        <begin position="15"/>
        <end position="36"/>
    </location>
</feature>
<sequence>MNAAREPSQGRRATVGTTSSRKYSPPSFLTHSTWPVTKTPSGKGLFPNGCRVPQCPNKNCKLTSHRLYDPTALRRVANRLVVKRVESPEAPIGREGVDGIGQLPIDGELDSQFRALFHHFFDSVFDRLADIFRGPLLVPGYKTRMLGVAMSNQAYCMGLITQAHTDMALSRGAFHETRDSLGLYTKLIGIFRTQLAASIGQSRPDPLHIELALLVLCILLSYNVTRGRISELRMNWAALQHLVSLRGGVHYLTVSLAYVVHVDRLCATTSGVLPTYMSSGGRLRLFNRPPWSKYSPGFSKLETSPTLAVDIPVREQCLSTCELLALYDAFHSPKGKNRHTVLSPPPSPEYLYYLRDQVDEQFAILYASTLRQDTPSRCILLATRIVEYPVTWANYVPTMTMDLCGELRGMLRRQDLFECWSDSLDVLSWILFVMLASPWPFEGRAWAVVHLRGIIGARYGAAAWPEEWRAEELGNLTAYAWNERHYSSRLEQVFTELEMGGLASASRREAIMAHDTITTSIKAEP</sequence>
<organism evidence="2 3">
    <name type="scientific">Exophiala viscosa</name>
    <dbReference type="NCBI Taxonomy" id="2486360"/>
    <lineage>
        <taxon>Eukaryota</taxon>
        <taxon>Fungi</taxon>
        <taxon>Dikarya</taxon>
        <taxon>Ascomycota</taxon>
        <taxon>Pezizomycotina</taxon>
        <taxon>Eurotiomycetes</taxon>
        <taxon>Chaetothyriomycetidae</taxon>
        <taxon>Chaetothyriales</taxon>
        <taxon>Herpotrichiellaceae</taxon>
        <taxon>Exophiala</taxon>
    </lineage>
</organism>
<accession>A0AAN6DS37</accession>
<keyword evidence="3" id="KW-1185">Reference proteome</keyword>
<evidence type="ECO:0000313" key="2">
    <source>
        <dbReference type="EMBL" id="KAI1611684.1"/>
    </source>
</evidence>
<name>A0AAN6DS37_9EURO</name>
<evidence type="ECO:0008006" key="4">
    <source>
        <dbReference type="Google" id="ProtNLM"/>
    </source>
</evidence>